<dbReference type="OrthoDB" id="2317741at2759"/>
<dbReference type="EMBL" id="JACGCI010000086">
    <property type="protein sequence ID" value="KAF6747018.1"/>
    <property type="molecule type" value="Genomic_DNA"/>
</dbReference>
<comment type="caution">
    <text evidence="2">The sequence shown here is derived from an EMBL/GenBank/DDBJ whole genome shotgun (WGS) entry which is preliminary data.</text>
</comment>
<evidence type="ECO:0000313" key="2">
    <source>
        <dbReference type="EMBL" id="KAF6765731.1"/>
    </source>
</evidence>
<evidence type="ECO:0000313" key="1">
    <source>
        <dbReference type="EMBL" id="KAF6747018.1"/>
    </source>
</evidence>
<evidence type="ECO:0000313" key="3">
    <source>
        <dbReference type="Proteomes" id="UP000521943"/>
    </source>
</evidence>
<dbReference type="EMBL" id="JACGCI010000002">
    <property type="protein sequence ID" value="KAF6765731.1"/>
    <property type="molecule type" value="Genomic_DNA"/>
</dbReference>
<accession>A0A8H6IHQ0</accession>
<sequence>MSLFRHLRQGHFSAQISNPEWTIFLRDASHCVIFLDSPLAPGFTILAGKQAVNVPQVAPGPYQLVQHLFLKLVGDSGNFSNDFLIIA</sequence>
<protein>
    <submittedName>
        <fullName evidence="2">Uncharacterized protein</fullName>
    </submittedName>
</protein>
<name>A0A8H6IHQ0_9AGAR</name>
<reference evidence="2 3" key="1">
    <citation type="submission" date="2020-07" db="EMBL/GenBank/DDBJ databases">
        <title>Comparative genomics of pyrophilous fungi reveals a link between fire events and developmental genes.</title>
        <authorList>
            <consortium name="DOE Joint Genome Institute"/>
            <person name="Steindorff A.S."/>
            <person name="Carver A."/>
            <person name="Calhoun S."/>
            <person name="Stillman K."/>
            <person name="Liu H."/>
            <person name="Lipzen A."/>
            <person name="Pangilinan J."/>
            <person name="Labutti K."/>
            <person name="Bruns T.D."/>
            <person name="Grigoriev I.V."/>
        </authorList>
    </citation>
    <scope>NUCLEOTIDE SEQUENCE [LARGE SCALE GENOMIC DNA]</scope>
    <source>
        <strain evidence="2 3">CBS 144469</strain>
    </source>
</reference>
<proteinExistence type="predicted"/>
<dbReference type="AlphaFoldDB" id="A0A8H6IHQ0"/>
<gene>
    <name evidence="2" type="ORF">DFP72DRAFT_1058286</name>
    <name evidence="1" type="ORF">DFP72DRAFT_1075843</name>
</gene>
<dbReference type="Proteomes" id="UP000521943">
    <property type="component" value="Unassembled WGS sequence"/>
</dbReference>
<organism evidence="2 3">
    <name type="scientific">Ephemerocybe angulata</name>
    <dbReference type="NCBI Taxonomy" id="980116"/>
    <lineage>
        <taxon>Eukaryota</taxon>
        <taxon>Fungi</taxon>
        <taxon>Dikarya</taxon>
        <taxon>Basidiomycota</taxon>
        <taxon>Agaricomycotina</taxon>
        <taxon>Agaricomycetes</taxon>
        <taxon>Agaricomycetidae</taxon>
        <taxon>Agaricales</taxon>
        <taxon>Agaricineae</taxon>
        <taxon>Psathyrellaceae</taxon>
        <taxon>Ephemerocybe</taxon>
    </lineage>
</organism>
<keyword evidence="3" id="KW-1185">Reference proteome</keyword>